<evidence type="ECO:0000259" key="1">
    <source>
        <dbReference type="Pfam" id="PF21806"/>
    </source>
</evidence>
<dbReference type="KEGG" id="salj:SMD11_4003"/>
<dbReference type="EMBL" id="CP021744">
    <property type="protein sequence ID" value="ARZ69617.1"/>
    <property type="molecule type" value="Genomic_DNA"/>
</dbReference>
<dbReference type="InterPro" id="IPR049244">
    <property type="entry name" value="DUF6879"/>
</dbReference>
<gene>
    <name evidence="2" type="ORF">SMD11_4003</name>
</gene>
<proteinExistence type="predicted"/>
<evidence type="ECO:0000313" key="2">
    <source>
        <dbReference type="EMBL" id="ARZ69617.1"/>
    </source>
</evidence>
<name>A0A1Z2L5P2_9ACTN</name>
<evidence type="ECO:0000313" key="3">
    <source>
        <dbReference type="Proteomes" id="UP000195755"/>
    </source>
</evidence>
<organism evidence="2 3">
    <name type="scientific">Streptomyces albireticuli</name>
    <dbReference type="NCBI Taxonomy" id="1940"/>
    <lineage>
        <taxon>Bacteria</taxon>
        <taxon>Bacillati</taxon>
        <taxon>Actinomycetota</taxon>
        <taxon>Actinomycetes</taxon>
        <taxon>Kitasatosporales</taxon>
        <taxon>Streptomycetaceae</taxon>
        <taxon>Streptomyces</taxon>
    </lineage>
</organism>
<dbReference type="Pfam" id="PF21806">
    <property type="entry name" value="DUF6879"/>
    <property type="match status" value="1"/>
</dbReference>
<dbReference type="AlphaFoldDB" id="A0A1Z2L5P2"/>
<reference evidence="2 3" key="1">
    <citation type="submission" date="2017-06" db="EMBL/GenBank/DDBJ databases">
        <title>Streptomyces albireticuli Genome sequencing and assembly.</title>
        <authorList>
            <person name="Wang Y."/>
            <person name="Du B."/>
            <person name="Ding Y."/>
            <person name="Liu H."/>
            <person name="Hou Q."/>
            <person name="Liu K."/>
            <person name="Yao L."/>
            <person name="Wang C."/>
        </authorList>
    </citation>
    <scope>NUCLEOTIDE SEQUENCE [LARGE SCALE GENOMIC DNA]</scope>
    <source>
        <strain evidence="2 3">MDJK11</strain>
    </source>
</reference>
<protein>
    <recommendedName>
        <fullName evidence="1">DUF6879 domain-containing protein</fullName>
    </recommendedName>
</protein>
<dbReference type="Proteomes" id="UP000195755">
    <property type="component" value="Chromosome"/>
</dbReference>
<sequence length="178" mass="20811">MEKMIPFEEAAHLFEEFEHTAWRLETRRGYASDRVSPKWERFQHGETLGYEPDHPWHAGVRRQTDEGKRFERVRLVDDPPTEGQRFLLASGLGNVEAGEDIRNMYRAEARRLGLPDYDFWLFDSRIVMKFVIDDQDETLGVYLLEDAATVVHACQVRDKAWHYAIPTVEFQAQVPSTV</sequence>
<accession>A0A1Z2L5P2</accession>
<feature type="domain" description="DUF6879" evidence="1">
    <location>
        <begin position="9"/>
        <end position="171"/>
    </location>
</feature>